<keyword evidence="2 9" id="KW-0808">Transferase</keyword>
<feature type="transmembrane region" description="Helical" evidence="7">
    <location>
        <begin position="344"/>
        <end position="366"/>
    </location>
</feature>
<dbReference type="InterPro" id="IPR011009">
    <property type="entry name" value="Kinase-like_dom_sf"/>
</dbReference>
<dbReference type="Proteomes" id="UP001596074">
    <property type="component" value="Unassembled WGS sequence"/>
</dbReference>
<feature type="domain" description="Protein kinase" evidence="8">
    <location>
        <begin position="1"/>
        <end position="316"/>
    </location>
</feature>
<dbReference type="EMBL" id="JBHSON010000014">
    <property type="protein sequence ID" value="MFC5746444.1"/>
    <property type="molecule type" value="Genomic_DNA"/>
</dbReference>
<evidence type="ECO:0000256" key="5">
    <source>
        <dbReference type="ARBA" id="ARBA00022840"/>
    </source>
</evidence>
<evidence type="ECO:0000256" key="7">
    <source>
        <dbReference type="SAM" id="Phobius"/>
    </source>
</evidence>
<dbReference type="SUPFAM" id="SSF56112">
    <property type="entry name" value="Protein kinase-like (PK-like)"/>
    <property type="match status" value="1"/>
</dbReference>
<gene>
    <name evidence="9" type="ORF">ACFPZN_12545</name>
</gene>
<evidence type="ECO:0000259" key="8">
    <source>
        <dbReference type="PROSITE" id="PS50011"/>
    </source>
</evidence>
<evidence type="ECO:0000313" key="9">
    <source>
        <dbReference type="EMBL" id="MFC5746444.1"/>
    </source>
</evidence>
<dbReference type="Pfam" id="PF00069">
    <property type="entry name" value="Pkinase"/>
    <property type="match status" value="1"/>
</dbReference>
<protein>
    <recommendedName>
        <fullName evidence="1">non-specific serine/threonine protein kinase</fullName>
        <ecNumber evidence="1">2.7.11.1</ecNumber>
    </recommendedName>
</protein>
<sequence length="483" mass="51355">MTAHVPRGSGDQDGHDVPSVVGYHHDVRTSRSLEVKRLSERSDRDRQVRLEYRGRSCAGGPLPVGLAAGPGRDGGRLAGPRRTARPRGGGQGAPPPRGPDRRRAAHMDRATGPGSTCHRRAETPGHHHRPRPGHRRGRPPWIVMELVHGRSLEDLLQAEGPLPPQRVARIGMQVLAALRAAHQAGITHRDIKPANVLLENDRVVLTDFGIAAVDGDVALTRTGVAIGTPAYMSPEQVRGQGATPASDLWSLGATLYTAVEGRPPFNGPNAGAVFVAVATEDPPSPGRAGPLGPTIMALLQRDPRQRLSPEQLHDALARLSQASAAPTAVDAAPPRPPSPGRRRAVTAAVAALVLVAGGATAAFMWWSGPSDEERQRATMRELQALGKPPGQGRSVEHLTPDRWQVTRTLCFDMQDCDVDGQVTATRTWLTEQQGVRVVDTATGNCLSVSGCYISVRTDPSQTVSGATISKATDGSLVLTFYIG</sequence>
<dbReference type="InterPro" id="IPR000719">
    <property type="entry name" value="Prot_kinase_dom"/>
</dbReference>
<dbReference type="EC" id="2.7.11.1" evidence="1"/>
<dbReference type="InterPro" id="IPR050660">
    <property type="entry name" value="NEK_Ser/Thr_kinase"/>
</dbReference>
<dbReference type="InterPro" id="IPR008271">
    <property type="entry name" value="Ser/Thr_kinase_AS"/>
</dbReference>
<keyword evidence="7" id="KW-1133">Transmembrane helix</keyword>
<evidence type="ECO:0000256" key="4">
    <source>
        <dbReference type="ARBA" id="ARBA00022777"/>
    </source>
</evidence>
<organism evidence="9 10">
    <name type="scientific">Actinomadura rugatobispora</name>
    <dbReference type="NCBI Taxonomy" id="1994"/>
    <lineage>
        <taxon>Bacteria</taxon>
        <taxon>Bacillati</taxon>
        <taxon>Actinomycetota</taxon>
        <taxon>Actinomycetes</taxon>
        <taxon>Streptosporangiales</taxon>
        <taxon>Thermomonosporaceae</taxon>
        <taxon>Actinomadura</taxon>
    </lineage>
</organism>
<evidence type="ECO:0000313" key="10">
    <source>
        <dbReference type="Proteomes" id="UP001596074"/>
    </source>
</evidence>
<evidence type="ECO:0000256" key="6">
    <source>
        <dbReference type="SAM" id="MobiDB-lite"/>
    </source>
</evidence>
<dbReference type="SMART" id="SM00220">
    <property type="entry name" value="S_TKc"/>
    <property type="match status" value="1"/>
</dbReference>
<dbReference type="PROSITE" id="PS50011">
    <property type="entry name" value="PROTEIN_KINASE_DOM"/>
    <property type="match status" value="1"/>
</dbReference>
<feature type="compositionally biased region" description="Basic and acidic residues" evidence="6">
    <location>
        <begin position="98"/>
        <end position="109"/>
    </location>
</feature>
<name>A0ABW0ZXD6_9ACTN</name>
<evidence type="ECO:0000256" key="2">
    <source>
        <dbReference type="ARBA" id="ARBA00022679"/>
    </source>
</evidence>
<dbReference type="CDD" id="cd14014">
    <property type="entry name" value="STKc_PknB_like"/>
    <property type="match status" value="1"/>
</dbReference>
<keyword evidence="3" id="KW-0547">Nucleotide-binding</keyword>
<keyword evidence="7" id="KW-0812">Transmembrane</keyword>
<dbReference type="PANTHER" id="PTHR43671">
    <property type="entry name" value="SERINE/THREONINE-PROTEIN KINASE NEK"/>
    <property type="match status" value="1"/>
</dbReference>
<feature type="region of interest" description="Disordered" evidence="6">
    <location>
        <begin position="322"/>
        <end position="343"/>
    </location>
</feature>
<reference evidence="10" key="1">
    <citation type="journal article" date="2019" name="Int. J. Syst. Evol. Microbiol.">
        <title>The Global Catalogue of Microorganisms (GCM) 10K type strain sequencing project: providing services to taxonomists for standard genome sequencing and annotation.</title>
        <authorList>
            <consortium name="The Broad Institute Genomics Platform"/>
            <consortium name="The Broad Institute Genome Sequencing Center for Infectious Disease"/>
            <person name="Wu L."/>
            <person name="Ma J."/>
        </authorList>
    </citation>
    <scope>NUCLEOTIDE SEQUENCE [LARGE SCALE GENOMIC DNA]</scope>
    <source>
        <strain evidence="10">KCTC 42087</strain>
    </source>
</reference>
<evidence type="ECO:0000256" key="3">
    <source>
        <dbReference type="ARBA" id="ARBA00022741"/>
    </source>
</evidence>
<comment type="caution">
    <text evidence="9">The sequence shown here is derived from an EMBL/GenBank/DDBJ whole genome shotgun (WGS) entry which is preliminary data.</text>
</comment>
<accession>A0ABW0ZXD6</accession>
<feature type="region of interest" description="Disordered" evidence="6">
    <location>
        <begin position="1"/>
        <end position="139"/>
    </location>
</feature>
<keyword evidence="5" id="KW-0067">ATP-binding</keyword>
<dbReference type="PROSITE" id="PS00108">
    <property type="entry name" value="PROTEIN_KINASE_ST"/>
    <property type="match status" value="1"/>
</dbReference>
<evidence type="ECO:0000256" key="1">
    <source>
        <dbReference type="ARBA" id="ARBA00012513"/>
    </source>
</evidence>
<feature type="compositionally biased region" description="Basic residues" evidence="6">
    <location>
        <begin position="126"/>
        <end position="138"/>
    </location>
</feature>
<keyword evidence="10" id="KW-1185">Reference proteome</keyword>
<keyword evidence="4 9" id="KW-0418">Kinase</keyword>
<proteinExistence type="predicted"/>
<dbReference type="PANTHER" id="PTHR43671:SF13">
    <property type="entry name" value="SERINE_THREONINE-PROTEIN KINASE NEK2"/>
    <property type="match status" value="1"/>
</dbReference>
<dbReference type="RefSeq" id="WP_378282067.1">
    <property type="nucleotide sequence ID" value="NZ_JBHSON010000014.1"/>
</dbReference>
<feature type="compositionally biased region" description="Low complexity" evidence="6">
    <location>
        <begin position="58"/>
        <end position="70"/>
    </location>
</feature>
<keyword evidence="7" id="KW-0472">Membrane</keyword>
<dbReference type="Gene3D" id="1.10.510.10">
    <property type="entry name" value="Transferase(Phosphotransferase) domain 1"/>
    <property type="match status" value="1"/>
</dbReference>
<feature type="compositionally biased region" description="Basic and acidic residues" evidence="6">
    <location>
        <begin position="23"/>
        <end position="54"/>
    </location>
</feature>
<dbReference type="GO" id="GO:0004674">
    <property type="term" value="F:protein serine/threonine kinase activity"/>
    <property type="evidence" value="ECO:0007669"/>
    <property type="project" value="UniProtKB-EC"/>
</dbReference>
<feature type="compositionally biased region" description="Low complexity" evidence="6">
    <location>
        <begin position="322"/>
        <end position="332"/>
    </location>
</feature>